<dbReference type="Proteomes" id="UP000035218">
    <property type="component" value="Unassembled WGS sequence"/>
</dbReference>
<reference evidence="3 4" key="1">
    <citation type="submission" date="2015-05" db="EMBL/GenBank/DDBJ databases">
        <title>Genome sequencing project for genomic taxonomy and phylogenomics of Bacillus-like bacteria.</title>
        <authorList>
            <person name="Liu B."/>
            <person name="Wang J."/>
            <person name="Zhu Y."/>
            <person name="Liu G."/>
            <person name="Chen Q."/>
            <person name="Chen Z."/>
            <person name="Lan J."/>
            <person name="Che J."/>
            <person name="Ge C."/>
            <person name="Shi H."/>
            <person name="Pan Z."/>
            <person name="Liu X."/>
        </authorList>
    </citation>
    <scope>NUCLEOTIDE SEQUENCE [LARGE SCALE GENOMIC DNA]</scope>
    <source>
        <strain evidence="3 4">DSM 9885</strain>
    </source>
</reference>
<sequence length="70" mass="7367">MKTMMQKLYVKVQGALQNQKGAQAIEWIALAGVVIAVFGAVITYFKGNPDGVGKSIGETLGNIIGDLDGK</sequence>
<evidence type="ECO:0000313" key="4">
    <source>
        <dbReference type="Proteomes" id="UP000035218"/>
    </source>
</evidence>
<evidence type="ECO:0000313" key="5">
    <source>
        <dbReference type="Proteomes" id="UP000319498"/>
    </source>
</evidence>
<organism evidence="3 4">
    <name type="scientific">Brevibacillus formosus</name>
    <dbReference type="NCBI Taxonomy" id="54913"/>
    <lineage>
        <taxon>Bacteria</taxon>
        <taxon>Bacillati</taxon>
        <taxon>Bacillota</taxon>
        <taxon>Bacilli</taxon>
        <taxon>Bacillales</taxon>
        <taxon>Paenibacillaceae</taxon>
        <taxon>Brevibacillus</taxon>
    </lineage>
</organism>
<dbReference type="EMBL" id="BJOL01000028">
    <property type="protein sequence ID" value="GED60213.1"/>
    <property type="molecule type" value="Genomic_DNA"/>
</dbReference>
<dbReference type="GeneID" id="87587457"/>
<evidence type="ECO:0000256" key="1">
    <source>
        <dbReference type="SAM" id="Phobius"/>
    </source>
</evidence>
<dbReference type="Proteomes" id="UP000319498">
    <property type="component" value="Unassembled WGS sequence"/>
</dbReference>
<protein>
    <submittedName>
        <fullName evidence="3">Uncharacterized protein</fullName>
    </submittedName>
</protein>
<keyword evidence="1" id="KW-0812">Transmembrane</keyword>
<feature type="transmembrane region" description="Helical" evidence="1">
    <location>
        <begin position="21"/>
        <end position="45"/>
    </location>
</feature>
<dbReference type="RefSeq" id="WP_016740291.1">
    <property type="nucleotide sequence ID" value="NZ_BJOL01000028.1"/>
</dbReference>
<evidence type="ECO:0000313" key="3">
    <source>
        <dbReference type="EMBL" id="KLH97533.1"/>
    </source>
</evidence>
<keyword evidence="1" id="KW-0472">Membrane</keyword>
<gene>
    <name evidence="3" type="ORF">AA984_20585</name>
    <name evidence="2" type="ORF">BFO01nite_43450</name>
</gene>
<comment type="caution">
    <text evidence="3">The sequence shown here is derived from an EMBL/GenBank/DDBJ whole genome shotgun (WGS) entry which is preliminary data.</text>
</comment>
<reference evidence="2 5" key="2">
    <citation type="submission" date="2019-06" db="EMBL/GenBank/DDBJ databases">
        <title>Whole genome shotgun sequence of Brevibacillus formosus NBRC 15716.</title>
        <authorList>
            <person name="Hosoyama A."/>
            <person name="Uohara A."/>
            <person name="Ohji S."/>
            <person name="Ichikawa N."/>
        </authorList>
    </citation>
    <scope>NUCLEOTIDE SEQUENCE [LARGE SCALE GENOMIC DNA]</scope>
    <source>
        <strain evidence="2 5">NBRC 15716</strain>
    </source>
</reference>
<accession>A0A837KK17</accession>
<evidence type="ECO:0000313" key="2">
    <source>
        <dbReference type="EMBL" id="GED60213.1"/>
    </source>
</evidence>
<name>A0A837KK17_9BACL</name>
<dbReference type="AlphaFoldDB" id="A0A837KK17"/>
<keyword evidence="1" id="KW-1133">Transmembrane helix</keyword>
<keyword evidence="5" id="KW-1185">Reference proteome</keyword>
<proteinExistence type="predicted"/>
<dbReference type="EMBL" id="LDCN01000006">
    <property type="protein sequence ID" value="KLH97533.1"/>
    <property type="molecule type" value="Genomic_DNA"/>
</dbReference>